<dbReference type="InterPro" id="IPR005797">
    <property type="entry name" value="Cyt_b/b6_N"/>
</dbReference>
<evidence type="ECO:0000256" key="8">
    <source>
        <dbReference type="ARBA" id="ARBA00022723"/>
    </source>
</evidence>
<comment type="subcellular location">
    <subcellularLocation>
        <location evidence="2">Mitochondrion inner membrane</location>
        <topology evidence="2">Multi-pass membrane protein</topology>
    </subcellularLocation>
</comment>
<organism evidence="22">
    <name type="scientific">Testudo graeca</name>
    <name type="common">Spur-thighed tortoise</name>
    <dbReference type="NCBI Taxonomy" id="86975"/>
    <lineage>
        <taxon>Eukaryota</taxon>
        <taxon>Metazoa</taxon>
        <taxon>Chordata</taxon>
        <taxon>Craniata</taxon>
        <taxon>Vertebrata</taxon>
        <taxon>Euteleostomi</taxon>
        <taxon>Archelosauria</taxon>
        <taxon>Testudinata</taxon>
        <taxon>Testudines</taxon>
        <taxon>Cryptodira</taxon>
        <taxon>Durocryptodira</taxon>
        <taxon>Testudinoidea</taxon>
        <taxon>Testudinidae</taxon>
        <taxon>Testudo</taxon>
    </lineage>
</organism>
<evidence type="ECO:0000256" key="12">
    <source>
        <dbReference type="ARBA" id="ARBA00023004"/>
    </source>
</evidence>
<name>M1VTF0_TESGR</name>
<keyword evidence="10 19" id="KW-0249">Electron transport</keyword>
<comment type="cofactor">
    <cofactor evidence="18">
        <name>heme</name>
        <dbReference type="ChEBI" id="CHEBI:30413"/>
    </cofactor>
    <text evidence="18">Binds 2 heme groups non-covalently.</text>
</comment>
<evidence type="ECO:0000256" key="18">
    <source>
        <dbReference type="PIRSR" id="PIRSR038885-2"/>
    </source>
</evidence>
<keyword evidence="4 19" id="KW-0813">Transport</keyword>
<sequence>MTMNLRKTHPMMKIINNSFIDLPSPSNISAWWNFGSLLGICLILQIITGIFLAMHYSPNISLAFSSVAHITRDVQYGWLIRNMHANGASIFFMCIYLHIGRGLYYGSYLYKETWNTGVVLLLLIMATAFMGYVLPWGQMSFWGATVITNLLSATPYIGNTLVEWIWGGFSVDNATLTRFFTLHFLLPFATIGSAMVHLLFLHETGSNNPTGLNSDTDKIPFHPYFSYKDLLGLILMLTTLLALTLFSPNLLGDPDNFTPANPLSTPPHIKPEWYFLFAYAILRSIPNKLGGVLALLFSILALLLMPTLHTSKQRSTMFRPLNQTLFWCLTANLLILTWIGSQPVENPFITIGQVASILYFTILLILMPAAGMIENKMLYLK</sequence>
<feature type="transmembrane region" description="Helical" evidence="19">
    <location>
        <begin position="320"/>
        <end position="339"/>
    </location>
</feature>
<geneLocation type="mitochondrion" evidence="22"/>
<dbReference type="SUPFAM" id="SSF81648">
    <property type="entry name" value="a domain/subunit of cytochrome bc1 complex (Ubiquinol-cytochrome c reductase)"/>
    <property type="match status" value="1"/>
</dbReference>
<dbReference type="PROSITE" id="PS51003">
    <property type="entry name" value="CYTB_CTER"/>
    <property type="match status" value="1"/>
</dbReference>
<proteinExistence type="inferred from homology"/>
<feature type="transmembrane region" description="Helical" evidence="19">
    <location>
        <begin position="78"/>
        <end position="99"/>
    </location>
</feature>
<keyword evidence="14 19" id="KW-0496">Mitochondrion</keyword>
<dbReference type="FunFam" id="1.20.810.10:FF:000002">
    <property type="entry name" value="Cytochrome b"/>
    <property type="match status" value="1"/>
</dbReference>
<dbReference type="CDD" id="cd00290">
    <property type="entry name" value="cytochrome_b_C"/>
    <property type="match status" value="1"/>
</dbReference>
<keyword evidence="9" id="KW-0999">Mitochondrion inner membrane</keyword>
<dbReference type="GO" id="GO:0046872">
    <property type="term" value="F:metal ion binding"/>
    <property type="evidence" value="ECO:0007669"/>
    <property type="project" value="UniProtKB-UniRule"/>
</dbReference>
<feature type="binding site" description="axial binding residue" evidence="18">
    <location>
        <position position="84"/>
    </location>
    <ligand>
        <name>heme b</name>
        <dbReference type="ChEBI" id="CHEBI:60344"/>
        <label>b562</label>
    </ligand>
    <ligandPart>
        <name>Fe</name>
        <dbReference type="ChEBI" id="CHEBI:18248"/>
    </ligandPart>
</feature>
<dbReference type="InterPro" id="IPR036150">
    <property type="entry name" value="Cyt_b/b6_C_sf"/>
</dbReference>
<evidence type="ECO:0000256" key="17">
    <source>
        <dbReference type="PIRSR" id="PIRSR038885-1"/>
    </source>
</evidence>
<evidence type="ECO:0000256" key="9">
    <source>
        <dbReference type="ARBA" id="ARBA00022792"/>
    </source>
</evidence>
<dbReference type="AlphaFoldDB" id="M1VTF0"/>
<dbReference type="GO" id="GO:0045275">
    <property type="term" value="C:respiratory chain complex III"/>
    <property type="evidence" value="ECO:0007669"/>
    <property type="project" value="InterPro"/>
</dbReference>
<evidence type="ECO:0000256" key="3">
    <source>
        <dbReference type="ARBA" id="ARBA00013531"/>
    </source>
</evidence>
<evidence type="ECO:0000256" key="5">
    <source>
        <dbReference type="ARBA" id="ARBA00022617"/>
    </source>
</evidence>
<reference evidence="22" key="2">
    <citation type="journal article" date="2013" name="J. Biogeogr.">
        <title>The uncertainty of Late Pleistocene range expansions in the western Mediterranean: a case study of the colonization of south-eastern Spain by the spur-thighed tortoise, Testudo graeca.</title>
        <authorList>
            <person name="Gracia E."/>
            <person name="Gimenez A."/>
            <person name="Anadon J.D."/>
            <person name="Harris D.J."/>
            <person name="Fritz U."/>
            <person name="Botella F."/>
        </authorList>
    </citation>
    <scope>NUCLEOTIDE SEQUENCE</scope>
</reference>
<evidence type="ECO:0000256" key="16">
    <source>
        <dbReference type="ARBA" id="ARBA00061233"/>
    </source>
</evidence>
<gene>
    <name evidence="22" type="primary">cytb</name>
</gene>
<feature type="domain" description="Cytochrome b/b6 N-terminal region profile" evidence="20">
    <location>
        <begin position="2"/>
        <end position="210"/>
    </location>
</feature>
<dbReference type="SUPFAM" id="SSF81342">
    <property type="entry name" value="Transmembrane di-heme cytochromes"/>
    <property type="match status" value="1"/>
</dbReference>
<dbReference type="GO" id="GO:0016491">
    <property type="term" value="F:oxidoreductase activity"/>
    <property type="evidence" value="ECO:0007669"/>
    <property type="project" value="UniProtKB-UniRule"/>
</dbReference>
<evidence type="ECO:0000259" key="21">
    <source>
        <dbReference type="PROSITE" id="PS51003"/>
    </source>
</evidence>
<protein>
    <recommendedName>
        <fullName evidence="3 19">Cytochrome b</fullName>
    </recommendedName>
</protein>
<dbReference type="PROSITE" id="PS51002">
    <property type="entry name" value="CYTB_NTER"/>
    <property type="match status" value="1"/>
</dbReference>
<feature type="binding site" description="axial binding residue" evidence="18">
    <location>
        <position position="183"/>
    </location>
    <ligand>
        <name>heme b</name>
        <dbReference type="ChEBI" id="CHEBI:60344"/>
        <label>b562</label>
    </ligand>
    <ligandPart>
        <name>Fe</name>
        <dbReference type="ChEBI" id="CHEBI:18248"/>
    </ligandPart>
</feature>
<reference evidence="22" key="1">
    <citation type="submission" date="2011-08" db="EMBL/GenBank/DDBJ databases">
        <authorList>
            <person name="Kehlmaier C."/>
        </authorList>
    </citation>
    <scope>NUCLEOTIDE SEQUENCE</scope>
</reference>
<keyword evidence="15 19" id="KW-0472">Membrane</keyword>
<keyword evidence="8 18" id="KW-0479">Metal-binding</keyword>
<feature type="binding site" description="axial binding residue" evidence="18">
    <location>
        <position position="197"/>
    </location>
    <ligand>
        <name>heme b</name>
        <dbReference type="ChEBI" id="CHEBI:60344"/>
        <label>b566</label>
    </ligand>
    <ligandPart>
        <name>Fe</name>
        <dbReference type="ChEBI" id="CHEBI:18248"/>
    </ligandPart>
</feature>
<accession>M1VTF0</accession>
<evidence type="ECO:0000256" key="7">
    <source>
        <dbReference type="ARBA" id="ARBA00022692"/>
    </source>
</evidence>
<comment type="function">
    <text evidence="1 19">Component of the ubiquinol-cytochrome c reductase complex (complex III or cytochrome b-c1 complex) that is part of the mitochondrial respiratory chain. The b-c1 complex mediates electron transfer from ubiquinol to cytochrome c. Contributes to the generation of a proton gradient across the mitochondrial membrane that is then used for ATP synthesis.</text>
</comment>
<keyword evidence="7 19" id="KW-0812">Transmembrane</keyword>
<keyword evidence="13" id="KW-0830">Ubiquinone</keyword>
<keyword evidence="12 18" id="KW-0408">Iron</keyword>
<dbReference type="Gene3D" id="1.20.810.10">
    <property type="entry name" value="Cytochrome Bc1 Complex, Chain C"/>
    <property type="match status" value="1"/>
</dbReference>
<feature type="transmembrane region" description="Helical" evidence="19">
    <location>
        <begin position="289"/>
        <end position="308"/>
    </location>
</feature>
<keyword evidence="6 19" id="KW-0679">Respiratory chain</keyword>
<dbReference type="Pfam" id="PF00033">
    <property type="entry name" value="Cytochrome_B"/>
    <property type="match status" value="1"/>
</dbReference>
<dbReference type="InterPro" id="IPR027387">
    <property type="entry name" value="Cytb/b6-like_sf"/>
</dbReference>
<keyword evidence="5 18" id="KW-0349">Heme</keyword>
<evidence type="ECO:0000256" key="6">
    <source>
        <dbReference type="ARBA" id="ARBA00022660"/>
    </source>
</evidence>
<feature type="binding site" evidence="17">
    <location>
        <position position="202"/>
    </location>
    <ligand>
        <name>a ubiquinone</name>
        <dbReference type="ChEBI" id="CHEBI:16389"/>
    </ligand>
</feature>
<dbReference type="Pfam" id="PF00032">
    <property type="entry name" value="Cytochrom_B_C"/>
    <property type="match status" value="1"/>
</dbReference>
<dbReference type="GO" id="GO:0005743">
    <property type="term" value="C:mitochondrial inner membrane"/>
    <property type="evidence" value="ECO:0007669"/>
    <property type="project" value="UniProtKB-SubCell"/>
</dbReference>
<feature type="transmembrane region" description="Helical" evidence="19">
    <location>
        <begin position="179"/>
        <end position="201"/>
    </location>
</feature>
<keyword evidence="11 19" id="KW-1133">Transmembrane helix</keyword>
<dbReference type="InterPro" id="IPR016174">
    <property type="entry name" value="Di-haem_cyt_TM"/>
</dbReference>
<evidence type="ECO:0000256" key="14">
    <source>
        <dbReference type="ARBA" id="ARBA00023128"/>
    </source>
</evidence>
<evidence type="ECO:0000256" key="15">
    <source>
        <dbReference type="ARBA" id="ARBA00023136"/>
    </source>
</evidence>
<feature type="transmembrane region" description="Helical" evidence="19">
    <location>
        <begin position="31"/>
        <end position="57"/>
    </location>
</feature>
<dbReference type="InterPro" id="IPR048260">
    <property type="entry name" value="Cytochrome_b_C_euk/bac"/>
</dbReference>
<comment type="cofactor">
    <cofactor evidence="19">
        <name>heme b</name>
        <dbReference type="ChEBI" id="CHEBI:60344"/>
    </cofactor>
    <text evidence="19">Binds 2 heme groups non-covalently.</text>
</comment>
<dbReference type="CDD" id="cd00284">
    <property type="entry name" value="Cytochrome_b_N"/>
    <property type="match status" value="1"/>
</dbReference>
<evidence type="ECO:0000256" key="10">
    <source>
        <dbReference type="ARBA" id="ARBA00022982"/>
    </source>
</evidence>
<comment type="similarity">
    <text evidence="16 19">Belongs to the cytochrome b family.</text>
</comment>
<evidence type="ECO:0000313" key="22">
    <source>
        <dbReference type="EMBL" id="CCD31578.1"/>
    </source>
</evidence>
<dbReference type="InterPro" id="IPR005798">
    <property type="entry name" value="Cyt_b/b6_C"/>
</dbReference>
<dbReference type="GO" id="GO:0008121">
    <property type="term" value="F:quinol-cytochrome-c reductase activity"/>
    <property type="evidence" value="ECO:0007669"/>
    <property type="project" value="InterPro"/>
</dbReference>
<feature type="transmembrane region" description="Helical" evidence="19">
    <location>
        <begin position="230"/>
        <end position="251"/>
    </location>
</feature>
<dbReference type="PANTHER" id="PTHR19271">
    <property type="entry name" value="CYTOCHROME B"/>
    <property type="match status" value="1"/>
</dbReference>
<evidence type="ECO:0000256" key="13">
    <source>
        <dbReference type="ARBA" id="ARBA00023075"/>
    </source>
</evidence>
<evidence type="ECO:0000256" key="2">
    <source>
        <dbReference type="ARBA" id="ARBA00004448"/>
    </source>
</evidence>
<dbReference type="PANTHER" id="PTHR19271:SF16">
    <property type="entry name" value="CYTOCHROME B"/>
    <property type="match status" value="1"/>
</dbReference>
<feature type="transmembrane region" description="Helical" evidence="19">
    <location>
        <begin position="351"/>
        <end position="373"/>
    </location>
</feature>
<dbReference type="InterPro" id="IPR030689">
    <property type="entry name" value="Cytochrome_b"/>
</dbReference>
<dbReference type="GO" id="GO:0006122">
    <property type="term" value="P:mitochondrial electron transport, ubiquinol to cytochrome c"/>
    <property type="evidence" value="ECO:0007669"/>
    <property type="project" value="TreeGrafter"/>
</dbReference>
<dbReference type="PIRSF" id="PIRSF038885">
    <property type="entry name" value="COB"/>
    <property type="match status" value="1"/>
</dbReference>
<evidence type="ECO:0000259" key="20">
    <source>
        <dbReference type="PROSITE" id="PS51002"/>
    </source>
</evidence>
<feature type="binding site" description="axial binding residue" evidence="18">
    <location>
        <position position="98"/>
    </location>
    <ligand>
        <name>heme b</name>
        <dbReference type="ChEBI" id="CHEBI:60344"/>
        <label>b566</label>
    </ligand>
    <ligandPart>
        <name>Fe</name>
        <dbReference type="ChEBI" id="CHEBI:18248"/>
    </ligandPart>
</feature>
<evidence type="ECO:0000256" key="19">
    <source>
        <dbReference type="RuleBase" id="RU362117"/>
    </source>
</evidence>
<dbReference type="InterPro" id="IPR048259">
    <property type="entry name" value="Cytochrome_b_N_euk/bac"/>
</dbReference>
<feature type="domain" description="Cytochrome b/b6 C-terminal region profile" evidence="21">
    <location>
        <begin position="211"/>
        <end position="381"/>
    </location>
</feature>
<evidence type="ECO:0000256" key="1">
    <source>
        <dbReference type="ARBA" id="ARBA00002566"/>
    </source>
</evidence>
<feature type="transmembrane region" description="Helical" evidence="19">
    <location>
        <begin position="114"/>
        <end position="134"/>
    </location>
</feature>
<evidence type="ECO:0000256" key="11">
    <source>
        <dbReference type="ARBA" id="ARBA00022989"/>
    </source>
</evidence>
<dbReference type="EMBL" id="HE585734">
    <property type="protein sequence ID" value="CCD31578.1"/>
    <property type="molecule type" value="Genomic_DNA"/>
</dbReference>
<evidence type="ECO:0000256" key="4">
    <source>
        <dbReference type="ARBA" id="ARBA00022448"/>
    </source>
</evidence>